<dbReference type="EMBL" id="JAJJMB010003726">
    <property type="protein sequence ID" value="KAI3945842.1"/>
    <property type="molecule type" value="Genomic_DNA"/>
</dbReference>
<proteinExistence type="predicted"/>
<comment type="caution">
    <text evidence="1">The sequence shown here is derived from an EMBL/GenBank/DDBJ whole genome shotgun (WGS) entry which is preliminary data.</text>
</comment>
<sequence length="81" mass="9112">MLCRRISFAEDICTSILPDSTIFRAYAILQGEDLDFVYDSISAFSSRRDNQEAVFGAEEGLKDIQDGNLLYVTTTLMFSIC</sequence>
<keyword evidence="2" id="KW-1185">Reference proteome</keyword>
<protein>
    <submittedName>
        <fullName evidence="1">Uncharacterized protein</fullName>
    </submittedName>
</protein>
<dbReference type="AlphaFoldDB" id="A0AAD4TAP5"/>
<evidence type="ECO:0000313" key="2">
    <source>
        <dbReference type="Proteomes" id="UP001202328"/>
    </source>
</evidence>
<reference evidence="1" key="1">
    <citation type="submission" date="2022-04" db="EMBL/GenBank/DDBJ databases">
        <title>A functionally conserved STORR gene fusion in Papaver species that diverged 16.8 million years ago.</title>
        <authorList>
            <person name="Catania T."/>
        </authorList>
    </citation>
    <scope>NUCLEOTIDE SEQUENCE</scope>
    <source>
        <strain evidence="1">S-188037</strain>
    </source>
</reference>
<name>A0AAD4TAP5_9MAGN</name>
<dbReference type="Proteomes" id="UP001202328">
    <property type="component" value="Unassembled WGS sequence"/>
</dbReference>
<evidence type="ECO:0000313" key="1">
    <source>
        <dbReference type="EMBL" id="KAI3945842.1"/>
    </source>
</evidence>
<organism evidence="1 2">
    <name type="scientific">Papaver atlanticum</name>
    <dbReference type="NCBI Taxonomy" id="357466"/>
    <lineage>
        <taxon>Eukaryota</taxon>
        <taxon>Viridiplantae</taxon>
        <taxon>Streptophyta</taxon>
        <taxon>Embryophyta</taxon>
        <taxon>Tracheophyta</taxon>
        <taxon>Spermatophyta</taxon>
        <taxon>Magnoliopsida</taxon>
        <taxon>Ranunculales</taxon>
        <taxon>Papaveraceae</taxon>
        <taxon>Papaveroideae</taxon>
        <taxon>Papaver</taxon>
    </lineage>
</organism>
<gene>
    <name evidence="1" type="ORF">MKW98_023116</name>
</gene>
<accession>A0AAD4TAP5</accession>